<comment type="caution">
    <text evidence="5">The sequence shown here is derived from an EMBL/GenBank/DDBJ whole genome shotgun (WGS) entry which is preliminary data.</text>
</comment>
<dbReference type="InterPro" id="IPR027417">
    <property type="entry name" value="P-loop_NTPase"/>
</dbReference>
<reference evidence="5" key="1">
    <citation type="journal article" date="2020" name="mSystems">
        <title>Genome- and Community-Level Interaction Insights into Carbon Utilization and Element Cycling Functions of Hydrothermarchaeota in Hydrothermal Sediment.</title>
        <authorList>
            <person name="Zhou Z."/>
            <person name="Liu Y."/>
            <person name="Xu W."/>
            <person name="Pan J."/>
            <person name="Luo Z.H."/>
            <person name="Li M."/>
        </authorList>
    </citation>
    <scope>NUCLEOTIDE SEQUENCE [LARGE SCALE GENOMIC DNA]</scope>
    <source>
        <strain evidence="5">SpSt-966</strain>
    </source>
</reference>
<evidence type="ECO:0000256" key="2">
    <source>
        <dbReference type="ARBA" id="ARBA00022741"/>
    </source>
</evidence>
<dbReference type="SMART" id="SM00382">
    <property type="entry name" value="AAA"/>
    <property type="match status" value="1"/>
</dbReference>
<keyword evidence="2" id="KW-0547">Nucleotide-binding</keyword>
<dbReference type="SUPFAM" id="SSF52540">
    <property type="entry name" value="P-loop containing nucleoside triphosphate hydrolases"/>
    <property type="match status" value="1"/>
</dbReference>
<dbReference type="InterPro" id="IPR003593">
    <property type="entry name" value="AAA+_ATPase"/>
</dbReference>
<evidence type="ECO:0000256" key="1">
    <source>
        <dbReference type="ARBA" id="ARBA00022448"/>
    </source>
</evidence>
<dbReference type="InterPro" id="IPR003439">
    <property type="entry name" value="ABC_transporter-like_ATP-bd"/>
</dbReference>
<proteinExistence type="predicted"/>
<name>A0A7V3RFI2_9BACT</name>
<dbReference type="Gene3D" id="3.40.50.300">
    <property type="entry name" value="P-loop containing nucleotide triphosphate hydrolases"/>
    <property type="match status" value="1"/>
</dbReference>
<dbReference type="GO" id="GO:0016887">
    <property type="term" value="F:ATP hydrolysis activity"/>
    <property type="evidence" value="ECO:0007669"/>
    <property type="project" value="InterPro"/>
</dbReference>
<dbReference type="EMBL" id="DTPE01000223">
    <property type="protein sequence ID" value="HGE75597.1"/>
    <property type="molecule type" value="Genomic_DNA"/>
</dbReference>
<keyword evidence="1" id="KW-0813">Transport</keyword>
<sequence length="252" mass="27988">MNELVRVSNLKKDFGKVIAVNSINFGIRPGEIYGFLGPNGAGKTTTIRMLTGILIPTDGKIEICGIDLEKDPISVKSQIGVVPDEPKLYENMTGQEFLEFIGSIFSMKKEEMVKKISELCDAFEINFLEKFIGDYSHGMKQKLILTSVLMRKPRVIFLDEATVGLDAKSAKILKMLLRKYADEGSAIFMTTHVLEIAEKMCDRIGIIKDGTIVAEGSLSELRSKSGQQSLEDIFLNLTGSNEEEVKEIIDNL</sequence>
<gene>
    <name evidence="5" type="ORF">ENX73_05680</name>
</gene>
<dbReference type="CDD" id="cd03230">
    <property type="entry name" value="ABC_DR_subfamily_A"/>
    <property type="match status" value="1"/>
</dbReference>
<dbReference type="PANTHER" id="PTHR42939">
    <property type="entry name" value="ABC TRANSPORTER ATP-BINDING PROTEIN ALBC-RELATED"/>
    <property type="match status" value="1"/>
</dbReference>
<dbReference type="Pfam" id="PF00005">
    <property type="entry name" value="ABC_tran"/>
    <property type="match status" value="1"/>
</dbReference>
<evidence type="ECO:0000259" key="4">
    <source>
        <dbReference type="PROSITE" id="PS50893"/>
    </source>
</evidence>
<dbReference type="GO" id="GO:0005524">
    <property type="term" value="F:ATP binding"/>
    <property type="evidence" value="ECO:0007669"/>
    <property type="project" value="UniProtKB-KW"/>
</dbReference>
<dbReference type="PANTHER" id="PTHR42939:SF1">
    <property type="entry name" value="ABC TRANSPORTER ATP-BINDING PROTEIN ALBC-RELATED"/>
    <property type="match status" value="1"/>
</dbReference>
<keyword evidence="3 5" id="KW-0067">ATP-binding</keyword>
<protein>
    <submittedName>
        <fullName evidence="5">ABC transporter ATP-binding protein</fullName>
    </submittedName>
</protein>
<evidence type="ECO:0000256" key="3">
    <source>
        <dbReference type="ARBA" id="ARBA00022840"/>
    </source>
</evidence>
<accession>A0A7V3RFI2</accession>
<organism evidence="5">
    <name type="scientific">Mesoaciditoga lauensis</name>
    <dbReference type="NCBI Taxonomy" id="1495039"/>
    <lineage>
        <taxon>Bacteria</taxon>
        <taxon>Thermotogati</taxon>
        <taxon>Thermotogota</taxon>
        <taxon>Thermotogae</taxon>
        <taxon>Mesoaciditogales</taxon>
        <taxon>Mesoaciditogaceae</taxon>
        <taxon>Mesoaciditoga</taxon>
    </lineage>
</organism>
<evidence type="ECO:0000313" key="5">
    <source>
        <dbReference type="EMBL" id="HGE75597.1"/>
    </source>
</evidence>
<dbReference type="AlphaFoldDB" id="A0A7V3RFI2"/>
<dbReference type="PROSITE" id="PS50893">
    <property type="entry name" value="ABC_TRANSPORTER_2"/>
    <property type="match status" value="1"/>
</dbReference>
<dbReference type="InterPro" id="IPR051782">
    <property type="entry name" value="ABC_Transporter_VariousFunc"/>
</dbReference>
<feature type="domain" description="ABC transporter" evidence="4">
    <location>
        <begin position="5"/>
        <end position="234"/>
    </location>
</feature>